<proteinExistence type="predicted"/>
<dbReference type="PANTHER" id="PTHR47691:SF3">
    <property type="entry name" value="HTH-TYPE TRANSCRIPTIONAL REGULATOR RV0890C-RELATED"/>
    <property type="match status" value="1"/>
</dbReference>
<comment type="caution">
    <text evidence="2">The sequence shown here is derived from an EMBL/GenBank/DDBJ whole genome shotgun (WGS) entry which is preliminary data.</text>
</comment>
<reference evidence="2 3" key="1">
    <citation type="submission" date="2018-02" db="EMBL/GenBank/DDBJ databases">
        <authorList>
            <person name="Cohen D.B."/>
            <person name="Kent A.D."/>
        </authorList>
    </citation>
    <scope>NUCLEOTIDE SEQUENCE [LARGE SCALE GENOMIC DNA]</scope>
    <source>
        <strain evidence="2 3">CCAP 1448/3</strain>
    </source>
</reference>
<feature type="domain" description="NB-ARC" evidence="1">
    <location>
        <begin position="115"/>
        <end position="279"/>
    </location>
</feature>
<evidence type="ECO:0000313" key="3">
    <source>
        <dbReference type="Proteomes" id="UP000238762"/>
    </source>
</evidence>
<sequence>MYTPRDVLLELIQQALTDTAFTDLVFTHFPTVNAEFTVEQRKSQRVRFLLEHIDKNKELGKLLELIKSVNPIVCAEFANRIAQIEFIPLPETPARDIEPPSNLPLSGAKEFVGRQTEIEQLHQQLQANNQVAISTVTGMGGIGKTELALRYGWQHKQQSYPGGVCWLSERGQDLASQIISYSQIQLNLKIPPELGLDTLQQVAYCWRNWVTPGNVLVIFDDVTSYQNIEPYLPPPSGKFKVIVTTRLQHLAQAFQRLELEILSEEAALELLISLVGANRINAELDTAKHLCKWLGYLPLGLELVGQYLAEREDLSLAKMQQRLEQKRLEQTALKEPTLETTAKRGVAAAFELSWQELRESAQRVAGLLSILALAPIPWSLVRSCLAEVDEEELEDIRDRELVKRSLLTRTDRDTYQLHQLLKEFISDRLKNAEWIDNLKRQFCQAIVKVAQQIKQTPTVTEISEISPYIPHLAEAAEHLINWTEPENVIWLFTGLGRFYEGQGLYSLAEPWLKSGVSMMQKLLGASHPSVASSLNNLAGLYKSQGRYEEAEPLYIQALSILFPNLGENHPNTQTCWSNFVTFIQQVMTQGQESQLSDHPITQSLLQEMKK</sequence>
<dbReference type="SUPFAM" id="SSF48452">
    <property type="entry name" value="TPR-like"/>
    <property type="match status" value="1"/>
</dbReference>
<dbReference type="AlphaFoldDB" id="A0A2T1C032"/>
<dbReference type="Gene3D" id="3.40.50.300">
    <property type="entry name" value="P-loop containing nucleotide triphosphate hydrolases"/>
    <property type="match status" value="1"/>
</dbReference>
<reference evidence="2 3" key="2">
    <citation type="submission" date="2018-03" db="EMBL/GenBank/DDBJ databases">
        <title>The ancient ancestry and fast evolution of plastids.</title>
        <authorList>
            <person name="Moore K.R."/>
            <person name="Magnabosco C."/>
            <person name="Momper L."/>
            <person name="Gold D.A."/>
            <person name="Bosak T."/>
            <person name="Fournier G.P."/>
        </authorList>
    </citation>
    <scope>NUCLEOTIDE SEQUENCE [LARGE SCALE GENOMIC DNA]</scope>
    <source>
        <strain evidence="2 3">CCAP 1448/3</strain>
    </source>
</reference>
<dbReference type="Pfam" id="PF13424">
    <property type="entry name" value="TPR_12"/>
    <property type="match status" value="1"/>
</dbReference>
<dbReference type="OrthoDB" id="3193074at2"/>
<keyword evidence="3" id="KW-1185">Reference proteome</keyword>
<dbReference type="Pfam" id="PF00931">
    <property type="entry name" value="NB-ARC"/>
    <property type="match status" value="1"/>
</dbReference>
<dbReference type="InterPro" id="IPR002182">
    <property type="entry name" value="NB-ARC"/>
</dbReference>
<dbReference type="GO" id="GO:0043531">
    <property type="term" value="F:ADP binding"/>
    <property type="evidence" value="ECO:0007669"/>
    <property type="project" value="InterPro"/>
</dbReference>
<dbReference type="Proteomes" id="UP000238762">
    <property type="component" value="Unassembled WGS sequence"/>
</dbReference>
<evidence type="ECO:0000313" key="2">
    <source>
        <dbReference type="EMBL" id="PSB01635.1"/>
    </source>
</evidence>
<dbReference type="RefSeq" id="WP_106289906.1">
    <property type="nucleotide sequence ID" value="NZ_CAWNTC010000125.1"/>
</dbReference>
<dbReference type="EMBL" id="PVWJ01000096">
    <property type="protein sequence ID" value="PSB01635.1"/>
    <property type="molecule type" value="Genomic_DNA"/>
</dbReference>
<dbReference type="InterPro" id="IPR011990">
    <property type="entry name" value="TPR-like_helical_dom_sf"/>
</dbReference>
<evidence type="ECO:0000259" key="1">
    <source>
        <dbReference type="Pfam" id="PF00931"/>
    </source>
</evidence>
<accession>A0A2T1C032</accession>
<dbReference type="SUPFAM" id="SSF52540">
    <property type="entry name" value="P-loop containing nucleoside triphosphate hydrolases"/>
    <property type="match status" value="1"/>
</dbReference>
<organism evidence="2 3">
    <name type="scientific">Merismopedia glauca CCAP 1448/3</name>
    <dbReference type="NCBI Taxonomy" id="1296344"/>
    <lineage>
        <taxon>Bacteria</taxon>
        <taxon>Bacillati</taxon>
        <taxon>Cyanobacteriota</taxon>
        <taxon>Cyanophyceae</taxon>
        <taxon>Synechococcales</taxon>
        <taxon>Merismopediaceae</taxon>
        <taxon>Merismopedia</taxon>
    </lineage>
</organism>
<dbReference type="PRINTS" id="PR00364">
    <property type="entry name" value="DISEASERSIST"/>
</dbReference>
<dbReference type="InterPro" id="IPR027417">
    <property type="entry name" value="P-loop_NTPase"/>
</dbReference>
<gene>
    <name evidence="2" type="ORF">C7B64_17315</name>
</gene>
<dbReference type="Gene3D" id="1.25.40.10">
    <property type="entry name" value="Tetratricopeptide repeat domain"/>
    <property type="match status" value="1"/>
</dbReference>
<protein>
    <submittedName>
        <fullName evidence="2">Tetratricopeptide repeat protein</fullName>
    </submittedName>
</protein>
<dbReference type="PANTHER" id="PTHR47691">
    <property type="entry name" value="REGULATOR-RELATED"/>
    <property type="match status" value="1"/>
</dbReference>
<name>A0A2T1C032_9CYAN</name>